<dbReference type="AlphaFoldDB" id="A0ABD5RHM5"/>
<dbReference type="SUPFAM" id="SSF51658">
    <property type="entry name" value="Xylose isomerase-like"/>
    <property type="match status" value="2"/>
</dbReference>
<feature type="region of interest" description="Disordered" evidence="1">
    <location>
        <begin position="278"/>
        <end position="309"/>
    </location>
</feature>
<keyword evidence="3" id="KW-1185">Reference proteome</keyword>
<gene>
    <name evidence="2" type="ORF">ACFPYI_00790</name>
</gene>
<comment type="caution">
    <text evidence="2">The sequence shown here is derived from an EMBL/GenBank/DDBJ whole genome shotgun (WGS) entry which is preliminary data.</text>
</comment>
<dbReference type="RefSeq" id="WP_247418223.1">
    <property type="nucleotide sequence ID" value="NZ_JALLGW010000001.1"/>
</dbReference>
<evidence type="ECO:0000313" key="3">
    <source>
        <dbReference type="Proteomes" id="UP001596099"/>
    </source>
</evidence>
<keyword evidence="2" id="KW-0413">Isomerase</keyword>
<dbReference type="Proteomes" id="UP001596099">
    <property type="component" value="Unassembled WGS sequence"/>
</dbReference>
<dbReference type="InterPro" id="IPR050312">
    <property type="entry name" value="IolE/XylAMocC-like"/>
</dbReference>
<dbReference type="PANTHER" id="PTHR12110">
    <property type="entry name" value="HYDROXYPYRUVATE ISOMERASE"/>
    <property type="match status" value="1"/>
</dbReference>
<sequence>MKSALQLYSLRDIDEPLPDVIRRVGDAGFDGVEFAYRLPDADPDDVVAALAHADLEPVGAHVGLRDIEDDPAACAARYARVGVQRLVIPHLPPAHFRTPARVDALADRLDELGRELAEHGSSLAYHNQVHDFVPVDRASRLQRLLTTVNPYAPGASKPQTGLGLVGDRLFDLVGRPDGVVPVERTAFGRLVEATDPDALSFEVDVGTVTAAGQDPADVLRFTAGRTPLVHVKDTAVDGPVGPLTACRSVDPGTGIVDIDGALATASDVGAEWAVFEHDDPDDPASVPTMGAAALGLSSGRRGSDAPTDR</sequence>
<dbReference type="GO" id="GO:0016853">
    <property type="term" value="F:isomerase activity"/>
    <property type="evidence" value="ECO:0007669"/>
    <property type="project" value="UniProtKB-KW"/>
</dbReference>
<dbReference type="InterPro" id="IPR036237">
    <property type="entry name" value="Xyl_isomerase-like_sf"/>
</dbReference>
<dbReference type="EMBL" id="JBHSQH010000001">
    <property type="protein sequence ID" value="MFC5969856.1"/>
    <property type="molecule type" value="Genomic_DNA"/>
</dbReference>
<reference evidence="2 3" key="1">
    <citation type="journal article" date="2019" name="Int. J. Syst. Evol. Microbiol.">
        <title>The Global Catalogue of Microorganisms (GCM) 10K type strain sequencing project: providing services to taxonomists for standard genome sequencing and annotation.</title>
        <authorList>
            <consortium name="The Broad Institute Genomics Platform"/>
            <consortium name="The Broad Institute Genome Sequencing Center for Infectious Disease"/>
            <person name="Wu L."/>
            <person name="Ma J."/>
        </authorList>
    </citation>
    <scope>NUCLEOTIDE SEQUENCE [LARGE SCALE GENOMIC DNA]</scope>
    <source>
        <strain evidence="2 3">CGMCC 1.12543</strain>
    </source>
</reference>
<evidence type="ECO:0000256" key="1">
    <source>
        <dbReference type="SAM" id="MobiDB-lite"/>
    </source>
</evidence>
<accession>A0ABD5RHM5</accession>
<evidence type="ECO:0000313" key="2">
    <source>
        <dbReference type="EMBL" id="MFC5969856.1"/>
    </source>
</evidence>
<protein>
    <submittedName>
        <fullName evidence="2">Sugar phosphate isomerase/epimerase family protein</fullName>
    </submittedName>
</protein>
<dbReference type="PANTHER" id="PTHR12110:SF41">
    <property type="entry name" value="INOSOSE DEHYDRATASE"/>
    <property type="match status" value="1"/>
</dbReference>
<proteinExistence type="predicted"/>
<name>A0ABD5RHM5_9EURY</name>
<organism evidence="2 3">
    <name type="scientific">Halomarina salina</name>
    <dbReference type="NCBI Taxonomy" id="1872699"/>
    <lineage>
        <taxon>Archaea</taxon>
        <taxon>Methanobacteriati</taxon>
        <taxon>Methanobacteriota</taxon>
        <taxon>Stenosarchaea group</taxon>
        <taxon>Halobacteria</taxon>
        <taxon>Halobacteriales</taxon>
        <taxon>Natronomonadaceae</taxon>
        <taxon>Halomarina</taxon>
    </lineage>
</organism>
<dbReference type="Gene3D" id="3.20.20.150">
    <property type="entry name" value="Divalent-metal-dependent TIM barrel enzymes"/>
    <property type="match status" value="1"/>
</dbReference>